<dbReference type="NCBIfam" id="TIGR01368">
    <property type="entry name" value="CPSaseIIsmall"/>
    <property type="match status" value="1"/>
</dbReference>
<comment type="subunit">
    <text evidence="11">Composed of two chains; the small (or glutamine) chain promotes the hydrolysis of glutamine to ammonia, which is used by the large (or ammonia) chain to synthesize carbamoyl phosphate. Tetramer of heterodimers (alpha,beta)4.</text>
</comment>
<keyword evidence="4 11" id="KW-0436">Ligase</keyword>
<accession>A0A4R3MPY9</accession>
<dbReference type="SUPFAM" id="SSF52021">
    <property type="entry name" value="Carbamoyl phosphate synthetase, small subunit N-terminal domain"/>
    <property type="match status" value="1"/>
</dbReference>
<dbReference type="PANTHER" id="PTHR43418:SF7">
    <property type="entry name" value="CARBAMOYL-PHOSPHATE SYNTHASE SMALL CHAIN"/>
    <property type="match status" value="1"/>
</dbReference>
<comment type="similarity">
    <text evidence="3 11">Belongs to the CarA family.</text>
</comment>
<feature type="binding site" evidence="11">
    <location>
        <position position="249"/>
    </location>
    <ligand>
        <name>L-glutamine</name>
        <dbReference type="ChEBI" id="CHEBI:58359"/>
    </ligand>
</feature>
<comment type="caution">
    <text evidence="13">The sequence shown here is derived from an EMBL/GenBank/DDBJ whole genome shotgun (WGS) entry which is preliminary data.</text>
</comment>
<feature type="binding site" evidence="11">
    <location>
        <position position="218"/>
    </location>
    <ligand>
        <name>L-glutamine</name>
        <dbReference type="ChEBI" id="CHEBI:58359"/>
    </ligand>
</feature>
<dbReference type="SUPFAM" id="SSF52317">
    <property type="entry name" value="Class I glutamine amidotransferase-like"/>
    <property type="match status" value="1"/>
</dbReference>
<evidence type="ECO:0000256" key="6">
    <source>
        <dbReference type="ARBA" id="ARBA00022840"/>
    </source>
</evidence>
<keyword evidence="11" id="KW-0028">Amino-acid biosynthesis</keyword>
<feature type="binding site" evidence="11">
    <location>
        <position position="287"/>
    </location>
    <ligand>
        <name>L-glutamine</name>
        <dbReference type="ChEBI" id="CHEBI:58359"/>
    </ligand>
</feature>
<evidence type="ECO:0000256" key="7">
    <source>
        <dbReference type="ARBA" id="ARBA00022962"/>
    </source>
</evidence>
<dbReference type="EMBL" id="SMAL01000002">
    <property type="protein sequence ID" value="TCT16351.1"/>
    <property type="molecule type" value="Genomic_DNA"/>
</dbReference>
<feature type="binding site" evidence="11">
    <location>
        <position position="45"/>
    </location>
    <ligand>
        <name>L-glutamine</name>
        <dbReference type="ChEBI" id="CHEBI:58359"/>
    </ligand>
</feature>
<dbReference type="GO" id="GO:0006541">
    <property type="term" value="P:glutamine metabolic process"/>
    <property type="evidence" value="ECO:0007669"/>
    <property type="project" value="InterPro"/>
</dbReference>
<comment type="catalytic activity">
    <reaction evidence="10 11">
        <text>L-glutamine + H2O = L-glutamate + NH4(+)</text>
        <dbReference type="Rhea" id="RHEA:15889"/>
        <dbReference type="ChEBI" id="CHEBI:15377"/>
        <dbReference type="ChEBI" id="CHEBI:28938"/>
        <dbReference type="ChEBI" id="CHEBI:29985"/>
        <dbReference type="ChEBI" id="CHEBI:58359"/>
    </reaction>
</comment>
<feature type="binding site" evidence="11">
    <location>
        <position position="246"/>
    </location>
    <ligand>
        <name>L-glutamine</name>
        <dbReference type="ChEBI" id="CHEBI:58359"/>
    </ligand>
</feature>
<dbReference type="FunFam" id="3.50.30.20:FF:000001">
    <property type="entry name" value="Carbamoyl-phosphate synthase small chain"/>
    <property type="match status" value="1"/>
</dbReference>
<dbReference type="CDD" id="cd01744">
    <property type="entry name" value="GATase1_CPSase"/>
    <property type="match status" value="1"/>
</dbReference>
<dbReference type="GO" id="GO:0004359">
    <property type="term" value="F:glutaminase activity"/>
    <property type="evidence" value="ECO:0007669"/>
    <property type="project" value="RHEA"/>
</dbReference>
<comment type="pathway">
    <text evidence="1 11">Pyrimidine metabolism; UMP biosynthesis via de novo pathway; (S)-dihydroorotate from bicarbonate: step 1/3.</text>
</comment>
<name>A0A4R3MPY9_9FIRM</name>
<dbReference type="InterPro" id="IPR029062">
    <property type="entry name" value="Class_I_gatase-like"/>
</dbReference>
<feature type="region of interest" description="CPSase" evidence="11">
    <location>
        <begin position="1"/>
        <end position="169"/>
    </location>
</feature>
<dbReference type="GO" id="GO:0004088">
    <property type="term" value="F:carbamoyl-phosphate synthase (glutamine-hydrolyzing) activity"/>
    <property type="evidence" value="ECO:0007669"/>
    <property type="project" value="UniProtKB-UniRule"/>
</dbReference>
<evidence type="ECO:0000256" key="2">
    <source>
        <dbReference type="ARBA" id="ARBA00005077"/>
    </source>
</evidence>
<dbReference type="Gene3D" id="3.40.50.880">
    <property type="match status" value="1"/>
</dbReference>
<feature type="binding site" evidence="11">
    <location>
        <position position="289"/>
    </location>
    <ligand>
        <name>L-glutamine</name>
        <dbReference type="ChEBI" id="CHEBI:58359"/>
    </ligand>
</feature>
<dbReference type="Gene3D" id="3.50.30.20">
    <property type="entry name" value="Carbamoyl-phosphate synthase small subunit, N-terminal domain"/>
    <property type="match status" value="1"/>
</dbReference>
<dbReference type="GO" id="GO:0044205">
    <property type="term" value="P:'de novo' UMP biosynthetic process"/>
    <property type="evidence" value="ECO:0007669"/>
    <property type="project" value="UniProtKB-UniRule"/>
</dbReference>
<dbReference type="InterPro" id="IPR006274">
    <property type="entry name" value="CarbamoylP_synth_ssu"/>
</dbReference>
<evidence type="ECO:0000259" key="12">
    <source>
        <dbReference type="SMART" id="SM01097"/>
    </source>
</evidence>
<dbReference type="Pfam" id="PF00117">
    <property type="entry name" value="GATase"/>
    <property type="match status" value="1"/>
</dbReference>
<dbReference type="InterPro" id="IPR036480">
    <property type="entry name" value="CarbP_synth_ssu_N_sf"/>
</dbReference>
<dbReference type="EC" id="6.3.5.5" evidence="11"/>
<keyword evidence="11" id="KW-0055">Arginine biosynthesis</keyword>
<evidence type="ECO:0000256" key="5">
    <source>
        <dbReference type="ARBA" id="ARBA00022741"/>
    </source>
</evidence>
<evidence type="ECO:0000256" key="1">
    <source>
        <dbReference type="ARBA" id="ARBA00004812"/>
    </source>
</evidence>
<dbReference type="PRINTS" id="PR00096">
    <property type="entry name" value="GATASE"/>
</dbReference>
<sequence>MKINILLEDGTRIEAKGFGTISTVVGEIVFNTGMTGYQEVLTDPSYAEQIVVMTYPLIGNYGINSEDFESDRIQVKAFVVKDYSKEPNHWQQEKTIDEYLKENNIMGIYDVDTRFLTKKIRNLGVMKCLMTPDEISEEHVKTLNDYTFPSDVVSNVSRKELEHIKGTGKKVGVIDLGMKESILNIIKNSDLDIYVFPWDVDVKTIEDKELDMLFLSNGPGDPKALTKTIETAKYFIGKLTLRGICLGHQILALALGADTYKLKFGHRGGNHPVIHIPTNKVFITSQNHGYAVLESSVTEDMTVTYKNVNDNTIEGIASEKYDVQSVQFHPEEGPGPFDAQFILETWVNEVGGSI</sequence>
<keyword evidence="14" id="KW-1185">Reference proteome</keyword>
<evidence type="ECO:0000313" key="14">
    <source>
        <dbReference type="Proteomes" id="UP000294902"/>
    </source>
</evidence>
<proteinExistence type="inferred from homology"/>
<dbReference type="Pfam" id="PF00988">
    <property type="entry name" value="CPSase_sm_chain"/>
    <property type="match status" value="1"/>
</dbReference>
<dbReference type="UniPathway" id="UPA00068">
    <property type="reaction ID" value="UER00171"/>
</dbReference>
<dbReference type="HAMAP" id="MF_01209">
    <property type="entry name" value="CPSase_S_chain"/>
    <property type="match status" value="1"/>
</dbReference>
<evidence type="ECO:0000256" key="3">
    <source>
        <dbReference type="ARBA" id="ARBA00007800"/>
    </source>
</evidence>
<feature type="domain" description="Carbamoyl-phosphate synthase small subunit N-terminal" evidence="12">
    <location>
        <begin position="1"/>
        <end position="131"/>
    </location>
</feature>
<evidence type="ECO:0000256" key="10">
    <source>
        <dbReference type="ARBA" id="ARBA00049285"/>
    </source>
</evidence>
<organism evidence="13 14">
    <name type="scientific">Natranaerovirga pectinivora</name>
    <dbReference type="NCBI Taxonomy" id="682400"/>
    <lineage>
        <taxon>Bacteria</taxon>
        <taxon>Bacillati</taxon>
        <taxon>Bacillota</taxon>
        <taxon>Clostridia</taxon>
        <taxon>Lachnospirales</taxon>
        <taxon>Natranaerovirgaceae</taxon>
        <taxon>Natranaerovirga</taxon>
    </lineage>
</organism>
<dbReference type="GO" id="GO:0006207">
    <property type="term" value="P:'de novo' pyrimidine nucleobase biosynthetic process"/>
    <property type="evidence" value="ECO:0007669"/>
    <property type="project" value="InterPro"/>
</dbReference>
<dbReference type="Proteomes" id="UP000294902">
    <property type="component" value="Unassembled WGS sequence"/>
</dbReference>
<dbReference type="InterPro" id="IPR050472">
    <property type="entry name" value="Anth_synth/Amidotransfase"/>
</dbReference>
<feature type="active site" description="Nucleophile" evidence="11">
    <location>
        <position position="245"/>
    </location>
</feature>
<dbReference type="InterPro" id="IPR017926">
    <property type="entry name" value="GATASE"/>
</dbReference>
<evidence type="ECO:0000256" key="11">
    <source>
        <dbReference type="HAMAP-Rule" id="MF_01209"/>
    </source>
</evidence>
<comment type="pathway">
    <text evidence="2 11">Amino-acid biosynthesis; L-arginine biosynthesis; carbamoyl phosphate from bicarbonate: step 1/1.</text>
</comment>
<dbReference type="PROSITE" id="PS51273">
    <property type="entry name" value="GATASE_TYPE_1"/>
    <property type="match status" value="1"/>
</dbReference>
<dbReference type="PRINTS" id="PR00099">
    <property type="entry name" value="CPSGATASE"/>
</dbReference>
<comment type="function">
    <text evidence="11">Small subunit of the glutamine-dependent carbamoyl phosphate synthetase (CPSase). CPSase catalyzes the formation of carbamoyl phosphate from the ammonia moiety of glutamine, carbonate, and phosphate donated by ATP, constituting the first step of 2 biosynthetic pathways, one leading to arginine and/or urea and the other to pyrimidine nucleotides. The small subunit (glutamine amidotransferase) binds and cleaves glutamine to supply the large subunit with the substrate ammonia.</text>
</comment>
<dbReference type="SMART" id="SM01097">
    <property type="entry name" value="CPSase_sm_chain"/>
    <property type="match status" value="1"/>
</dbReference>
<dbReference type="GO" id="GO:0006526">
    <property type="term" value="P:L-arginine biosynthetic process"/>
    <property type="evidence" value="ECO:0007669"/>
    <property type="project" value="UniProtKB-UniRule"/>
</dbReference>
<dbReference type="InterPro" id="IPR002474">
    <property type="entry name" value="CarbamoylP_synth_ssu_N"/>
</dbReference>
<evidence type="ECO:0000256" key="4">
    <source>
        <dbReference type="ARBA" id="ARBA00022598"/>
    </source>
</evidence>
<keyword evidence="5 11" id="KW-0547">Nucleotide-binding</keyword>
<dbReference type="NCBIfam" id="NF009475">
    <property type="entry name" value="PRK12838.1"/>
    <property type="match status" value="1"/>
</dbReference>
<keyword evidence="6 11" id="KW-0067">ATP-binding</keyword>
<evidence type="ECO:0000313" key="13">
    <source>
        <dbReference type="EMBL" id="TCT16351.1"/>
    </source>
</evidence>
<dbReference type="UniPathway" id="UPA00070">
    <property type="reaction ID" value="UER00115"/>
</dbReference>
<dbReference type="RefSeq" id="WP_132250683.1">
    <property type="nucleotide sequence ID" value="NZ_SMAL01000002.1"/>
</dbReference>
<gene>
    <name evidence="11" type="primary">carA</name>
    <name evidence="13" type="ORF">EDC18_102369</name>
</gene>
<dbReference type="GO" id="GO:0005524">
    <property type="term" value="F:ATP binding"/>
    <property type="evidence" value="ECO:0007669"/>
    <property type="project" value="UniProtKB-UniRule"/>
</dbReference>
<protein>
    <recommendedName>
        <fullName evidence="11">Carbamoyl phosphate synthase small chain</fullName>
        <ecNumber evidence="11">6.3.5.5</ecNumber>
    </recommendedName>
    <alternativeName>
        <fullName evidence="11">Carbamoyl phosphate synthetase glutamine chain</fullName>
    </alternativeName>
</protein>
<evidence type="ECO:0000256" key="8">
    <source>
        <dbReference type="ARBA" id="ARBA00022975"/>
    </source>
</evidence>
<keyword evidence="8 11" id="KW-0665">Pyrimidine biosynthesis</keyword>
<feature type="active site" evidence="11">
    <location>
        <position position="329"/>
    </location>
</feature>
<feature type="binding site" evidence="11">
    <location>
        <position position="220"/>
    </location>
    <ligand>
        <name>L-glutamine</name>
        <dbReference type="ChEBI" id="CHEBI:58359"/>
    </ligand>
</feature>
<dbReference type="OrthoDB" id="9804328at2"/>
<feature type="active site" evidence="11">
    <location>
        <position position="331"/>
    </location>
</feature>
<dbReference type="InterPro" id="IPR035686">
    <property type="entry name" value="CPSase_GATase1"/>
</dbReference>
<dbReference type="AlphaFoldDB" id="A0A4R3MPY9"/>
<reference evidence="13 14" key="1">
    <citation type="submission" date="2019-03" db="EMBL/GenBank/DDBJ databases">
        <title>Genomic Encyclopedia of Type Strains, Phase IV (KMG-IV): sequencing the most valuable type-strain genomes for metagenomic binning, comparative biology and taxonomic classification.</title>
        <authorList>
            <person name="Goeker M."/>
        </authorList>
    </citation>
    <scope>NUCLEOTIDE SEQUENCE [LARGE SCALE GENOMIC DNA]</scope>
    <source>
        <strain evidence="13 14">DSM 24629</strain>
    </source>
</reference>
<feature type="binding site" evidence="11">
    <location>
        <position position="290"/>
    </location>
    <ligand>
        <name>L-glutamine</name>
        <dbReference type="ChEBI" id="CHEBI:58359"/>
    </ligand>
</feature>
<keyword evidence="7 11" id="KW-0315">Glutamine amidotransferase</keyword>
<evidence type="ECO:0000256" key="9">
    <source>
        <dbReference type="ARBA" id="ARBA00048816"/>
    </source>
</evidence>
<dbReference type="PANTHER" id="PTHR43418">
    <property type="entry name" value="MULTIFUNCTIONAL TRYPTOPHAN BIOSYNTHESIS PROTEIN-RELATED"/>
    <property type="match status" value="1"/>
</dbReference>
<comment type="catalytic activity">
    <reaction evidence="9 11">
        <text>hydrogencarbonate + L-glutamine + 2 ATP + H2O = carbamoyl phosphate + L-glutamate + 2 ADP + phosphate + 2 H(+)</text>
        <dbReference type="Rhea" id="RHEA:18633"/>
        <dbReference type="ChEBI" id="CHEBI:15377"/>
        <dbReference type="ChEBI" id="CHEBI:15378"/>
        <dbReference type="ChEBI" id="CHEBI:17544"/>
        <dbReference type="ChEBI" id="CHEBI:29985"/>
        <dbReference type="ChEBI" id="CHEBI:30616"/>
        <dbReference type="ChEBI" id="CHEBI:43474"/>
        <dbReference type="ChEBI" id="CHEBI:58228"/>
        <dbReference type="ChEBI" id="CHEBI:58359"/>
        <dbReference type="ChEBI" id="CHEBI:456216"/>
        <dbReference type="EC" id="6.3.5.5"/>
    </reaction>
</comment>